<feature type="non-terminal residue" evidence="1">
    <location>
        <position position="1"/>
    </location>
</feature>
<proteinExistence type="predicted"/>
<reference evidence="2" key="1">
    <citation type="submission" date="2017-09" db="EMBL/GenBank/DDBJ databases">
        <title>Depth-based differentiation of microbial function through sediment-hosted aquifers and enrichment of novel symbionts in the deep terrestrial subsurface.</title>
        <authorList>
            <person name="Probst A.J."/>
            <person name="Ladd B."/>
            <person name="Jarett J.K."/>
            <person name="Geller-Mcgrath D.E."/>
            <person name="Sieber C.M.K."/>
            <person name="Emerson J.B."/>
            <person name="Anantharaman K."/>
            <person name="Thomas B.C."/>
            <person name="Malmstrom R."/>
            <person name="Stieglmeier M."/>
            <person name="Klingl A."/>
            <person name="Woyke T."/>
            <person name="Ryan C.M."/>
            <person name="Banfield J.F."/>
        </authorList>
    </citation>
    <scope>NUCLEOTIDE SEQUENCE [LARGE SCALE GENOMIC DNA]</scope>
</reference>
<protein>
    <submittedName>
        <fullName evidence="1">Uncharacterized protein</fullName>
    </submittedName>
</protein>
<name>A0A2M8GID6_9BACT</name>
<dbReference type="Proteomes" id="UP000230384">
    <property type="component" value="Unassembled WGS sequence"/>
</dbReference>
<evidence type="ECO:0000313" key="2">
    <source>
        <dbReference type="Proteomes" id="UP000230384"/>
    </source>
</evidence>
<organism evidence="1 2">
    <name type="scientific">Candidatus Shapirobacteria bacterium CG_4_8_14_3_um_filter_39_11</name>
    <dbReference type="NCBI Taxonomy" id="1974875"/>
    <lineage>
        <taxon>Bacteria</taxon>
        <taxon>Candidatus Shapironibacteriota</taxon>
    </lineage>
</organism>
<sequence length="113" mass="13601">SEISRVTIKDGYGKDAVEYWLNPSGYCWRVNMEEYKKAFRKMLLNQKRRADAYEHLRYQIPLSGSQVLTILESRKETMEHGEYEKLFRFFSGVKDKIDEVYNQQQSFRRGSRF</sequence>
<gene>
    <name evidence="1" type="ORF">CO010_00205</name>
</gene>
<comment type="caution">
    <text evidence="1">The sequence shown here is derived from an EMBL/GenBank/DDBJ whole genome shotgun (WGS) entry which is preliminary data.</text>
</comment>
<dbReference type="AlphaFoldDB" id="A0A2M8GID6"/>
<accession>A0A2M8GID6</accession>
<dbReference type="EMBL" id="PFQN01000005">
    <property type="protein sequence ID" value="PJC77580.1"/>
    <property type="molecule type" value="Genomic_DNA"/>
</dbReference>
<evidence type="ECO:0000313" key="1">
    <source>
        <dbReference type="EMBL" id="PJC77580.1"/>
    </source>
</evidence>